<feature type="compositionally biased region" description="Polar residues" evidence="1">
    <location>
        <begin position="22"/>
        <end position="40"/>
    </location>
</feature>
<gene>
    <name evidence="3" type="ORF">NX778_09025</name>
</gene>
<sequence>MNIRTPALLAAVLLAGCSSMGYGTSGTRGNTQSTPPQQGQQRDDVNAAVLPLGPAHVPDGNTAWRAG</sequence>
<dbReference type="RefSeq" id="WP_258811393.1">
    <property type="nucleotide sequence ID" value="NZ_JANUGU010000002.1"/>
</dbReference>
<feature type="region of interest" description="Disordered" evidence="1">
    <location>
        <begin position="22"/>
        <end position="45"/>
    </location>
</feature>
<evidence type="ECO:0000256" key="1">
    <source>
        <dbReference type="SAM" id="MobiDB-lite"/>
    </source>
</evidence>
<evidence type="ECO:0000313" key="3">
    <source>
        <dbReference type="EMBL" id="MCS0658205.1"/>
    </source>
</evidence>
<comment type="caution">
    <text evidence="3">The sequence shown here is derived from an EMBL/GenBank/DDBJ whole genome shotgun (WGS) entry which is preliminary data.</text>
</comment>
<evidence type="ECO:0000256" key="2">
    <source>
        <dbReference type="SAM" id="SignalP"/>
    </source>
</evidence>
<dbReference type="EMBL" id="JANUGU010000002">
    <property type="protein sequence ID" value="MCS0658205.1"/>
    <property type="molecule type" value="Genomic_DNA"/>
</dbReference>
<feature type="chain" id="PRO_5047136208" description="Lipoprotein" evidence="2">
    <location>
        <begin position="24"/>
        <end position="67"/>
    </location>
</feature>
<name>A0ABT2CYF7_9BURK</name>
<reference evidence="3 4" key="1">
    <citation type="submission" date="2022-08" db="EMBL/GenBank/DDBJ databases">
        <title>Reclassification of Massilia species as members of the genera Telluria, Duganella, Pseudoduganella, Mokoshia gen. nov. and Zemynaea gen. nov. using orthogonal and non-orthogonal genome-based approaches.</title>
        <authorList>
            <person name="Bowman J.P."/>
        </authorList>
    </citation>
    <scope>NUCLEOTIDE SEQUENCE [LARGE SCALE GENOMIC DNA]</scope>
    <source>
        <strain evidence="3 4">JCM 31606</strain>
    </source>
</reference>
<proteinExistence type="predicted"/>
<keyword evidence="4" id="KW-1185">Reference proteome</keyword>
<evidence type="ECO:0000313" key="4">
    <source>
        <dbReference type="Proteomes" id="UP001204621"/>
    </source>
</evidence>
<accession>A0ABT2CYF7</accession>
<feature type="signal peptide" evidence="2">
    <location>
        <begin position="1"/>
        <end position="23"/>
    </location>
</feature>
<evidence type="ECO:0008006" key="5">
    <source>
        <dbReference type="Google" id="ProtNLM"/>
    </source>
</evidence>
<dbReference type="PROSITE" id="PS51257">
    <property type="entry name" value="PROKAR_LIPOPROTEIN"/>
    <property type="match status" value="1"/>
</dbReference>
<dbReference type="Proteomes" id="UP001204621">
    <property type="component" value="Unassembled WGS sequence"/>
</dbReference>
<protein>
    <recommendedName>
        <fullName evidence="5">Lipoprotein</fullName>
    </recommendedName>
</protein>
<keyword evidence="2" id="KW-0732">Signal</keyword>
<organism evidence="3 4">
    <name type="scientific">Massilia terrae</name>
    <dbReference type="NCBI Taxonomy" id="1811224"/>
    <lineage>
        <taxon>Bacteria</taxon>
        <taxon>Pseudomonadati</taxon>
        <taxon>Pseudomonadota</taxon>
        <taxon>Betaproteobacteria</taxon>
        <taxon>Burkholderiales</taxon>
        <taxon>Oxalobacteraceae</taxon>
        <taxon>Telluria group</taxon>
        <taxon>Massilia</taxon>
    </lineage>
</organism>